<dbReference type="Proteomes" id="UP001305414">
    <property type="component" value="Unassembled WGS sequence"/>
</dbReference>
<sequence length="77" mass="8014">MNRGYEPQVLGLTASRCVERGHPILVLASLTLGGSAAMLRGPFPARPDAYEVAAALSADPSPPRGEYSDVTSDSPSD</sequence>
<evidence type="ECO:0000313" key="3">
    <source>
        <dbReference type="Proteomes" id="UP001305414"/>
    </source>
</evidence>
<organism evidence="2 3">
    <name type="scientific">Xylaria bambusicola</name>
    <dbReference type="NCBI Taxonomy" id="326684"/>
    <lineage>
        <taxon>Eukaryota</taxon>
        <taxon>Fungi</taxon>
        <taxon>Dikarya</taxon>
        <taxon>Ascomycota</taxon>
        <taxon>Pezizomycotina</taxon>
        <taxon>Sordariomycetes</taxon>
        <taxon>Xylariomycetidae</taxon>
        <taxon>Xylariales</taxon>
        <taxon>Xylariaceae</taxon>
        <taxon>Xylaria</taxon>
    </lineage>
</organism>
<keyword evidence="3" id="KW-1185">Reference proteome</keyword>
<evidence type="ECO:0000313" key="2">
    <source>
        <dbReference type="EMBL" id="KAK5627142.1"/>
    </source>
</evidence>
<comment type="caution">
    <text evidence="2">The sequence shown here is derived from an EMBL/GenBank/DDBJ whole genome shotgun (WGS) entry which is preliminary data.</text>
</comment>
<name>A0AAN7Z2V1_9PEZI</name>
<feature type="region of interest" description="Disordered" evidence="1">
    <location>
        <begin position="55"/>
        <end position="77"/>
    </location>
</feature>
<protein>
    <submittedName>
        <fullName evidence="2">Uncharacterized protein</fullName>
    </submittedName>
</protein>
<reference evidence="2 3" key="1">
    <citation type="submission" date="2023-10" db="EMBL/GenBank/DDBJ databases">
        <title>Draft genome sequence of Xylaria bambusicola isolate GMP-LS, the root and basal stem rot pathogen of sugarcane in Indonesia.</title>
        <authorList>
            <person name="Selvaraj P."/>
            <person name="Muralishankar V."/>
            <person name="Muruganantham S."/>
            <person name="Sp S."/>
            <person name="Haryani S."/>
            <person name="Lau K.J.X."/>
            <person name="Naqvi N.I."/>
        </authorList>
    </citation>
    <scope>NUCLEOTIDE SEQUENCE [LARGE SCALE GENOMIC DNA]</scope>
    <source>
        <strain evidence="2">GMP-LS</strain>
    </source>
</reference>
<dbReference type="EMBL" id="JAWHQM010000005">
    <property type="protein sequence ID" value="KAK5627142.1"/>
    <property type="molecule type" value="Genomic_DNA"/>
</dbReference>
<accession>A0AAN7Z2V1</accession>
<evidence type="ECO:0000256" key="1">
    <source>
        <dbReference type="SAM" id="MobiDB-lite"/>
    </source>
</evidence>
<gene>
    <name evidence="2" type="ORF">RRF57_002857</name>
</gene>
<proteinExistence type="predicted"/>
<dbReference type="AlphaFoldDB" id="A0AAN7Z2V1"/>